<dbReference type="InterPro" id="IPR018239">
    <property type="entry name" value="DNA_ligase_AS"/>
</dbReference>
<evidence type="ECO:0000256" key="15">
    <source>
        <dbReference type="RuleBase" id="RU000618"/>
    </source>
</evidence>
<dbReference type="InterPro" id="IPR010994">
    <property type="entry name" value="RuvA_2-like"/>
</dbReference>
<keyword evidence="5 14" id="KW-0235">DNA replication</keyword>
<dbReference type="Gene3D" id="1.10.150.20">
    <property type="entry name" value="5' to 3' exonuclease, C-terminal subdomain"/>
    <property type="match status" value="2"/>
</dbReference>
<evidence type="ECO:0000256" key="2">
    <source>
        <dbReference type="ARBA" id="ARBA00012722"/>
    </source>
</evidence>
<evidence type="ECO:0000256" key="8">
    <source>
        <dbReference type="ARBA" id="ARBA00022833"/>
    </source>
</evidence>
<dbReference type="Pfam" id="PF01653">
    <property type="entry name" value="DNA_ligase_aden"/>
    <property type="match status" value="1"/>
</dbReference>
<keyword evidence="9 14" id="KW-0460">Magnesium</keyword>
<feature type="active site" description="N6-AMP-lysine intermediate" evidence="14">
    <location>
        <position position="117"/>
    </location>
</feature>
<dbReference type="InterPro" id="IPR001679">
    <property type="entry name" value="DNA_ligase"/>
</dbReference>
<evidence type="ECO:0000256" key="5">
    <source>
        <dbReference type="ARBA" id="ARBA00022705"/>
    </source>
</evidence>
<feature type="domain" description="Helix-hairpin-helix DNA-binding motif class 1" evidence="16">
    <location>
        <begin position="446"/>
        <end position="465"/>
    </location>
</feature>
<keyword evidence="10 14" id="KW-0520">NAD</keyword>
<evidence type="ECO:0000256" key="6">
    <source>
        <dbReference type="ARBA" id="ARBA00022723"/>
    </source>
</evidence>
<dbReference type="SUPFAM" id="SSF56091">
    <property type="entry name" value="DNA ligase/mRNA capping enzyme, catalytic domain"/>
    <property type="match status" value="1"/>
</dbReference>
<evidence type="ECO:0000259" key="17">
    <source>
        <dbReference type="SMART" id="SM00532"/>
    </source>
</evidence>
<keyword evidence="14" id="KW-0464">Manganese</keyword>
<feature type="binding site" evidence="14">
    <location>
        <position position="432"/>
    </location>
    <ligand>
        <name>Zn(2+)</name>
        <dbReference type="ChEBI" id="CHEBI:29105"/>
    </ligand>
</feature>
<dbReference type="InterPro" id="IPR004150">
    <property type="entry name" value="NAD_DNA_ligase_OB"/>
</dbReference>
<dbReference type="FunFam" id="1.10.150.20:FF:000007">
    <property type="entry name" value="DNA ligase"/>
    <property type="match status" value="1"/>
</dbReference>
<dbReference type="Proteomes" id="UP000294289">
    <property type="component" value="Chromosome"/>
</dbReference>
<dbReference type="GO" id="GO:0003677">
    <property type="term" value="F:DNA binding"/>
    <property type="evidence" value="ECO:0007669"/>
    <property type="project" value="InterPro"/>
</dbReference>
<evidence type="ECO:0000259" key="16">
    <source>
        <dbReference type="SMART" id="SM00278"/>
    </source>
</evidence>
<feature type="binding site" evidence="14">
    <location>
        <position position="175"/>
    </location>
    <ligand>
        <name>NAD(+)</name>
        <dbReference type="ChEBI" id="CHEBI:57540"/>
    </ligand>
</feature>
<feature type="binding site" evidence="14">
    <location>
        <position position="411"/>
    </location>
    <ligand>
        <name>Zn(2+)</name>
        <dbReference type="ChEBI" id="CHEBI:29105"/>
    </ligand>
</feature>
<dbReference type="EC" id="6.5.1.2" evidence="2 14"/>
<dbReference type="GO" id="GO:0005829">
    <property type="term" value="C:cytosol"/>
    <property type="evidence" value="ECO:0007669"/>
    <property type="project" value="TreeGrafter"/>
</dbReference>
<evidence type="ECO:0000256" key="9">
    <source>
        <dbReference type="ARBA" id="ARBA00022842"/>
    </source>
</evidence>
<dbReference type="InterPro" id="IPR041663">
    <property type="entry name" value="DisA/LigA_HHH"/>
</dbReference>
<dbReference type="SMART" id="SM00278">
    <property type="entry name" value="HhH1"/>
    <property type="match status" value="4"/>
</dbReference>
<dbReference type="CDD" id="cd00114">
    <property type="entry name" value="LIGANc"/>
    <property type="match status" value="1"/>
</dbReference>
<dbReference type="PANTHER" id="PTHR23389">
    <property type="entry name" value="CHROMOSOME TRANSMISSION FIDELITY FACTOR 18"/>
    <property type="match status" value="1"/>
</dbReference>
<dbReference type="FunFam" id="1.10.150.20:FF:000006">
    <property type="entry name" value="DNA ligase"/>
    <property type="match status" value="1"/>
</dbReference>
<dbReference type="Pfam" id="PF03120">
    <property type="entry name" value="OB_DNA_ligase"/>
    <property type="match status" value="1"/>
</dbReference>
<feature type="binding site" evidence="14">
    <location>
        <position position="408"/>
    </location>
    <ligand>
        <name>Zn(2+)</name>
        <dbReference type="ChEBI" id="CHEBI:29105"/>
    </ligand>
</feature>
<gene>
    <name evidence="14 18" type="primary">ligA</name>
    <name evidence="18" type="ORF">ERCIPICE3303_298</name>
</gene>
<dbReference type="EMBL" id="LR217737">
    <property type="protein sequence ID" value="VFP87981.1"/>
    <property type="molecule type" value="Genomic_DNA"/>
</dbReference>
<dbReference type="OrthoDB" id="9759736at2"/>
<evidence type="ECO:0000256" key="10">
    <source>
        <dbReference type="ARBA" id="ARBA00023027"/>
    </source>
</evidence>
<accession>A0A803FTG6</accession>
<dbReference type="SUPFAM" id="SSF50249">
    <property type="entry name" value="Nucleic acid-binding proteins"/>
    <property type="match status" value="1"/>
</dbReference>
<dbReference type="Pfam" id="PF14520">
    <property type="entry name" value="HHH_5"/>
    <property type="match status" value="1"/>
</dbReference>
<evidence type="ECO:0000313" key="18">
    <source>
        <dbReference type="EMBL" id="VFP87981.1"/>
    </source>
</evidence>
<dbReference type="InterPro" id="IPR033136">
    <property type="entry name" value="DNA_ligase_CS"/>
</dbReference>
<dbReference type="FunFam" id="2.40.50.140:FF:000012">
    <property type="entry name" value="DNA ligase"/>
    <property type="match status" value="1"/>
</dbReference>
<keyword evidence="11 14" id="KW-0234">DNA repair</keyword>
<feature type="binding site" evidence="14">
    <location>
        <position position="115"/>
    </location>
    <ligand>
        <name>NAD(+)</name>
        <dbReference type="ChEBI" id="CHEBI:57540"/>
    </ligand>
</feature>
<feature type="binding site" evidence="14">
    <location>
        <position position="292"/>
    </location>
    <ligand>
        <name>NAD(+)</name>
        <dbReference type="ChEBI" id="CHEBI:57540"/>
    </ligand>
</feature>
<sequence>MDSIKDQITNLQILLRYYQYQYHIMDQSEVPDFEYDKLIDELRSLEAKYPQFITVNSPTQCVGAPIISLNDVKKVYHEVPMLSLDNVMDKHSYLAFHKRIENELQNSDPITFCCELKFDGLAVSLLYEQGKLVMASTRGDGHNGENITNNIRTIRSIPSDLKGVNIPDRLEVRGEAFMLLSSFKKMNDEALFSGHKVFSNPRNAAAGSLRQTDPRVTIKRQLSFICYGLGLVEGGKVSTSHIECLQQFQNWGLPVSEYTRLCFTTNEILKYYHQIQVSRPLLDYEIDGIVIKIDNLLLQKQLGSITRTPRWAVAFKFPAQEQITIVRDIEFQVGRTGVLTPVAKLDPVHISGVIVSSATLHNTSALHRLGLKIGDSVIVRRSGDVIPQIISITNRSSSGLSVIIPTSCPACGSVLQYLKGKIGIRCTNGLVCSAQLKAALKHFVSRRALNVRGIGIRIITQLVDKKYVTTLSDLFFLKVNQLTEIEHIGPITAQKLINELEKAKKTTFSRFLYALGISQIGQTTSDNLVAYFGTLDTLIQANIDDLTEVDGIGTVVANRIRNFLDEKNNRQVIRILVDDIGIHWTPIVGSFQKTSSRKSLLK</sequence>
<keyword evidence="7 14" id="KW-0227">DNA damage</keyword>
<dbReference type="Gene3D" id="2.40.50.140">
    <property type="entry name" value="Nucleic acid-binding proteins"/>
    <property type="match status" value="1"/>
</dbReference>
<feature type="domain" description="NAD-dependent DNA ligase N-terminal" evidence="17">
    <location>
        <begin position="3"/>
        <end position="448"/>
    </location>
</feature>
<evidence type="ECO:0000256" key="4">
    <source>
        <dbReference type="ARBA" id="ARBA00022598"/>
    </source>
</evidence>
<comment type="cofactor">
    <cofactor evidence="14">
        <name>Mg(2+)</name>
        <dbReference type="ChEBI" id="CHEBI:18420"/>
    </cofactor>
    <cofactor evidence="14">
        <name>Mn(2+)</name>
        <dbReference type="ChEBI" id="CHEBI:29035"/>
    </cofactor>
</comment>
<proteinExistence type="inferred from homology"/>
<dbReference type="HAMAP" id="MF_01588">
    <property type="entry name" value="DNA_ligase_A"/>
    <property type="match status" value="1"/>
</dbReference>
<protein>
    <recommendedName>
        <fullName evidence="3 14">DNA ligase</fullName>
        <ecNumber evidence="2 14">6.5.1.2</ecNumber>
    </recommendedName>
    <alternativeName>
        <fullName evidence="14">Polydeoxyribonucleotide synthase [NAD(+)]</fullName>
    </alternativeName>
</protein>
<dbReference type="PIRSF" id="PIRSF001604">
    <property type="entry name" value="LigA"/>
    <property type="match status" value="1"/>
</dbReference>
<dbReference type="PANTHER" id="PTHR23389:SF9">
    <property type="entry name" value="DNA LIGASE"/>
    <property type="match status" value="1"/>
</dbReference>
<feature type="binding site" evidence="14">
    <location>
        <position position="316"/>
    </location>
    <ligand>
        <name>NAD(+)</name>
        <dbReference type="ChEBI" id="CHEBI:57540"/>
    </ligand>
</feature>
<dbReference type="SMART" id="SM00532">
    <property type="entry name" value="LIGANc"/>
    <property type="match status" value="1"/>
</dbReference>
<evidence type="ECO:0000256" key="3">
    <source>
        <dbReference type="ARBA" id="ARBA00013308"/>
    </source>
</evidence>
<dbReference type="InterPro" id="IPR003583">
    <property type="entry name" value="Hlx-hairpin-Hlx_DNA-bd_motif"/>
</dbReference>
<dbReference type="GO" id="GO:0003911">
    <property type="term" value="F:DNA ligase (NAD+) activity"/>
    <property type="evidence" value="ECO:0007669"/>
    <property type="project" value="UniProtKB-UniRule"/>
</dbReference>
<evidence type="ECO:0000256" key="12">
    <source>
        <dbReference type="ARBA" id="ARBA00034005"/>
    </source>
</evidence>
<dbReference type="InterPro" id="IPR004149">
    <property type="entry name" value="Znf_DNAligase_C4"/>
</dbReference>
<evidence type="ECO:0000256" key="14">
    <source>
        <dbReference type="HAMAP-Rule" id="MF_01588"/>
    </source>
</evidence>
<feature type="domain" description="Helix-hairpin-helix DNA-binding motif class 1" evidence="16">
    <location>
        <begin position="544"/>
        <end position="563"/>
    </location>
</feature>
<feature type="binding site" evidence="14">
    <location>
        <begin position="32"/>
        <end position="36"/>
    </location>
    <ligand>
        <name>NAD(+)</name>
        <dbReference type="ChEBI" id="CHEBI:57540"/>
    </ligand>
</feature>
<evidence type="ECO:0000256" key="7">
    <source>
        <dbReference type="ARBA" id="ARBA00022763"/>
    </source>
</evidence>
<dbReference type="Gene3D" id="1.10.287.610">
    <property type="entry name" value="Helix hairpin bin"/>
    <property type="match status" value="1"/>
</dbReference>
<evidence type="ECO:0000256" key="13">
    <source>
        <dbReference type="ARBA" id="ARBA00060881"/>
    </source>
</evidence>
<reference evidence="18 19" key="1">
    <citation type="submission" date="2019-02" db="EMBL/GenBank/DDBJ databases">
        <authorList>
            <person name="Manzano-Marin A."/>
            <person name="Manzano-Marin A."/>
        </authorList>
    </citation>
    <scope>NUCLEOTIDE SEQUENCE [LARGE SCALE GENOMIC DNA]</scope>
    <source>
        <strain evidence="18 19">ErCipiceae</strain>
    </source>
</reference>
<comment type="catalytic activity">
    <reaction evidence="12 14 15">
        <text>NAD(+) + (deoxyribonucleotide)n-3'-hydroxyl + 5'-phospho-(deoxyribonucleotide)m = (deoxyribonucleotide)n+m + AMP + beta-nicotinamide D-nucleotide.</text>
        <dbReference type="EC" id="6.5.1.2"/>
    </reaction>
</comment>
<dbReference type="InterPro" id="IPR013839">
    <property type="entry name" value="DNAligase_adenylation"/>
</dbReference>
<dbReference type="Gene3D" id="6.20.10.30">
    <property type="match status" value="1"/>
</dbReference>
<keyword evidence="6 14" id="KW-0479">Metal-binding</keyword>
<dbReference type="GO" id="GO:0046872">
    <property type="term" value="F:metal ion binding"/>
    <property type="evidence" value="ECO:0007669"/>
    <property type="project" value="UniProtKB-KW"/>
</dbReference>
<evidence type="ECO:0000256" key="1">
    <source>
        <dbReference type="ARBA" id="ARBA00004067"/>
    </source>
</evidence>
<keyword evidence="4 14" id="KW-0436">Ligase</keyword>
<dbReference type="PROSITE" id="PS01055">
    <property type="entry name" value="DNA_LIGASE_N1"/>
    <property type="match status" value="1"/>
</dbReference>
<comment type="similarity">
    <text evidence="13 14">Belongs to the NAD-dependent DNA ligase family. LigA subfamily.</text>
</comment>
<dbReference type="Gene3D" id="3.30.470.30">
    <property type="entry name" value="DNA ligase/mRNA capping enzyme"/>
    <property type="match status" value="1"/>
</dbReference>
<dbReference type="PROSITE" id="PS01056">
    <property type="entry name" value="DNA_LIGASE_N2"/>
    <property type="match status" value="1"/>
</dbReference>
<dbReference type="AlphaFoldDB" id="A0A803FTG6"/>
<dbReference type="NCBIfam" id="TIGR00575">
    <property type="entry name" value="dnlj"/>
    <property type="match status" value="1"/>
</dbReference>
<dbReference type="Pfam" id="PF03119">
    <property type="entry name" value="DNA_ligase_ZBD"/>
    <property type="match status" value="1"/>
</dbReference>
<feature type="binding site" evidence="14">
    <location>
        <begin position="83"/>
        <end position="84"/>
    </location>
    <ligand>
        <name>NAD(+)</name>
        <dbReference type="ChEBI" id="CHEBI:57540"/>
    </ligand>
</feature>
<name>A0A803FTG6_9GAMM</name>
<feature type="domain" description="Helix-hairpin-helix DNA-binding motif class 1" evidence="16">
    <location>
        <begin position="512"/>
        <end position="531"/>
    </location>
</feature>
<dbReference type="FunFam" id="3.30.470.30:FF:000001">
    <property type="entry name" value="DNA ligase"/>
    <property type="match status" value="1"/>
</dbReference>
<dbReference type="Pfam" id="PF12826">
    <property type="entry name" value="HHH_2"/>
    <property type="match status" value="1"/>
</dbReference>
<feature type="binding site" evidence="14">
    <location>
        <position position="138"/>
    </location>
    <ligand>
        <name>NAD(+)</name>
        <dbReference type="ChEBI" id="CHEBI:57540"/>
    </ligand>
</feature>
<evidence type="ECO:0000313" key="19">
    <source>
        <dbReference type="Proteomes" id="UP000294289"/>
    </source>
</evidence>
<comment type="function">
    <text evidence="1 14">DNA ligase that catalyzes the formation of phosphodiester linkages between 5'-phosphoryl and 3'-hydroxyl groups in double-stranded DNA using NAD as a coenzyme and as the energy source for the reaction. It is essential for DNA replication and repair of damaged DNA.</text>
</comment>
<dbReference type="InterPro" id="IPR012340">
    <property type="entry name" value="NA-bd_OB-fold"/>
</dbReference>
<dbReference type="GO" id="GO:0006281">
    <property type="term" value="P:DNA repair"/>
    <property type="evidence" value="ECO:0007669"/>
    <property type="project" value="UniProtKB-KW"/>
</dbReference>
<feature type="binding site" evidence="14">
    <location>
        <position position="426"/>
    </location>
    <ligand>
        <name>Zn(2+)</name>
        <dbReference type="ChEBI" id="CHEBI:29105"/>
    </ligand>
</feature>
<dbReference type="InterPro" id="IPR013840">
    <property type="entry name" value="DNAligase_N"/>
</dbReference>
<dbReference type="SUPFAM" id="SSF47781">
    <property type="entry name" value="RuvA domain 2-like"/>
    <property type="match status" value="1"/>
</dbReference>
<keyword evidence="8 14" id="KW-0862">Zinc</keyword>
<organism evidence="18 19">
    <name type="scientific">Candidatus Erwinia haradaeae</name>
    <dbReference type="NCBI Taxonomy" id="1922217"/>
    <lineage>
        <taxon>Bacteria</taxon>
        <taxon>Pseudomonadati</taxon>
        <taxon>Pseudomonadota</taxon>
        <taxon>Gammaproteobacteria</taxon>
        <taxon>Enterobacterales</taxon>
        <taxon>Erwiniaceae</taxon>
        <taxon>Erwinia</taxon>
    </lineage>
</organism>
<evidence type="ECO:0000256" key="11">
    <source>
        <dbReference type="ARBA" id="ARBA00023204"/>
    </source>
</evidence>
<dbReference type="RefSeq" id="WP_157990971.1">
    <property type="nucleotide sequence ID" value="NZ_LR217737.1"/>
</dbReference>
<feature type="domain" description="Helix-hairpin-helix DNA-binding motif class 1" evidence="16">
    <location>
        <begin position="480"/>
        <end position="499"/>
    </location>
</feature>
<dbReference type="NCBIfam" id="NF005932">
    <property type="entry name" value="PRK07956.1"/>
    <property type="match status" value="1"/>
</dbReference>
<dbReference type="GO" id="GO:0006260">
    <property type="term" value="P:DNA replication"/>
    <property type="evidence" value="ECO:0007669"/>
    <property type="project" value="UniProtKB-KW"/>
</dbReference>